<dbReference type="InterPro" id="IPR029060">
    <property type="entry name" value="PIN-like_dom_sf"/>
</dbReference>
<proteinExistence type="predicted"/>
<evidence type="ECO:0000313" key="2">
    <source>
        <dbReference type="Proteomes" id="UP000634134"/>
    </source>
</evidence>
<dbReference type="SUPFAM" id="SSF88723">
    <property type="entry name" value="PIN domain-like"/>
    <property type="match status" value="1"/>
</dbReference>
<dbReference type="Proteomes" id="UP000634134">
    <property type="component" value="Unassembled WGS sequence"/>
</dbReference>
<keyword evidence="2" id="KW-1185">Reference proteome</keyword>
<gene>
    <name evidence="1" type="ORF">IEE83_23195</name>
</gene>
<protein>
    <submittedName>
        <fullName evidence="1">PIN domain protein</fullName>
    </submittedName>
</protein>
<organism evidence="1 2">
    <name type="scientific">Dyadobacter subterraneus</name>
    <dbReference type="NCBI Taxonomy" id="2773304"/>
    <lineage>
        <taxon>Bacteria</taxon>
        <taxon>Pseudomonadati</taxon>
        <taxon>Bacteroidota</taxon>
        <taxon>Cytophagia</taxon>
        <taxon>Cytophagales</taxon>
        <taxon>Spirosomataceae</taxon>
        <taxon>Dyadobacter</taxon>
    </lineage>
</organism>
<sequence length="156" mass="17960">MKHRFYFDTSVFGGVFDTEFEKESLILFEKVNLGQIQCIYSDLTEKEISKAPKRVKTFFLDLKGDQRQLVNVTPESFQLAQTYITKNVVGQTSLDDCIHIAVATLNKVDVLVSWNFKHIVNVHRIYGYNSVNLQLGYQALSICSPKDIIGNEIYKW</sequence>
<evidence type="ECO:0000313" key="1">
    <source>
        <dbReference type="EMBL" id="MBE9464801.1"/>
    </source>
</evidence>
<accession>A0ABR9WH26</accession>
<comment type="caution">
    <text evidence="1">The sequence shown here is derived from an EMBL/GenBank/DDBJ whole genome shotgun (WGS) entry which is preliminary data.</text>
</comment>
<reference evidence="2" key="1">
    <citation type="submission" date="2023-07" db="EMBL/GenBank/DDBJ databases">
        <title>Dyadobacter sp. nov 'subterranea' isolated from contaminted grondwater.</title>
        <authorList>
            <person name="Szabo I."/>
            <person name="Al-Omari J."/>
            <person name="Szerdahelyi S.G."/>
            <person name="Rado J."/>
        </authorList>
    </citation>
    <scope>NUCLEOTIDE SEQUENCE [LARGE SCALE GENOMIC DNA]</scope>
    <source>
        <strain evidence="2">UP-52</strain>
    </source>
</reference>
<dbReference type="RefSeq" id="WP_194122836.1">
    <property type="nucleotide sequence ID" value="NZ_JACYGY010000001.1"/>
</dbReference>
<dbReference type="EMBL" id="JACYGY010000001">
    <property type="protein sequence ID" value="MBE9464801.1"/>
    <property type="molecule type" value="Genomic_DNA"/>
</dbReference>
<name>A0ABR9WH26_9BACT</name>